<feature type="transmembrane region" description="Helical" evidence="8">
    <location>
        <begin position="331"/>
        <end position="350"/>
    </location>
</feature>
<dbReference type="GO" id="GO:0016020">
    <property type="term" value="C:membrane"/>
    <property type="evidence" value="ECO:0007669"/>
    <property type="project" value="UniProtKB-SubCell"/>
</dbReference>
<dbReference type="NCBIfam" id="TIGR00912">
    <property type="entry name" value="2A0309"/>
    <property type="match status" value="1"/>
</dbReference>
<feature type="transmembrane region" description="Helical" evidence="8">
    <location>
        <begin position="12"/>
        <end position="30"/>
    </location>
</feature>
<feature type="transmembrane region" description="Helical" evidence="8">
    <location>
        <begin position="183"/>
        <end position="201"/>
    </location>
</feature>
<feature type="transmembrane region" description="Helical" evidence="8">
    <location>
        <begin position="36"/>
        <end position="55"/>
    </location>
</feature>
<evidence type="ECO:0000256" key="5">
    <source>
        <dbReference type="ARBA" id="ARBA00022692"/>
    </source>
</evidence>
<name>A0A9J6PDH4_9CLOT</name>
<dbReference type="Proteomes" id="UP001056429">
    <property type="component" value="Unassembled WGS sequence"/>
</dbReference>
<keyword evidence="10" id="KW-1185">Reference proteome</keyword>
<feature type="transmembrane region" description="Helical" evidence="8">
    <location>
        <begin position="143"/>
        <end position="163"/>
    </location>
</feature>
<gene>
    <name evidence="9" type="ORF">KDK92_22875</name>
</gene>
<keyword evidence="6 8" id="KW-1133">Transmembrane helix</keyword>
<evidence type="ECO:0000256" key="3">
    <source>
        <dbReference type="ARBA" id="ARBA00022448"/>
    </source>
</evidence>
<reference evidence="9" key="1">
    <citation type="journal article" date="2021" name="mSystems">
        <title>Bacteria and Archaea Synergistically Convert Glycine Betaine to Biogenic Methane in the Formosa Cold Seep of the South China Sea.</title>
        <authorList>
            <person name="Li L."/>
            <person name="Zhang W."/>
            <person name="Zhang S."/>
            <person name="Song L."/>
            <person name="Sun Q."/>
            <person name="Zhang H."/>
            <person name="Xiang H."/>
            <person name="Dong X."/>
        </authorList>
    </citation>
    <scope>NUCLEOTIDE SEQUENCE</scope>
    <source>
        <strain evidence="9">ZWT</strain>
    </source>
</reference>
<dbReference type="PANTHER" id="PTHR34975:SF2">
    <property type="entry name" value="SPORE GERMINATION PROTEIN A2"/>
    <property type="match status" value="1"/>
</dbReference>
<evidence type="ECO:0000256" key="7">
    <source>
        <dbReference type="ARBA" id="ARBA00023136"/>
    </source>
</evidence>
<sequence length="359" mass="40868">MNKETISDSQGIALIVLFLVSSSTLYATGLDAKQDIWISTILVIFLGFITAYMYIRLHHCFPNKDLFDIIEICFGKYLGKVIIFLFIYYTFVNSYDLIRGFSNLIFTISLTNTPLLLIVLITSTLSLFVVMKGIVVLGKWASFFFPIIVGLIILIVLLLIPNMSIDNILPILSNGIKPISRGALVLISYPLGQLILFPMVFSKFENKNSPTKIYISGFLIAGILIFAINLTNVLVLGVTESQSVYYATYTSVLRLTIPILRSVQIIPPTLFVLAYFVKITVHWIATCNGISKLLNFTNYKFIVVIVAFLVTILSYRAYYSIMDFVEWENEIWTYFSLPFQIILPVLIWIITELKFKREK</sequence>
<feature type="transmembrane region" description="Helical" evidence="8">
    <location>
        <begin position="67"/>
        <end position="92"/>
    </location>
</feature>
<evidence type="ECO:0000313" key="9">
    <source>
        <dbReference type="EMBL" id="MCM1992568.1"/>
    </source>
</evidence>
<feature type="transmembrane region" description="Helical" evidence="8">
    <location>
        <begin position="104"/>
        <end position="131"/>
    </location>
</feature>
<evidence type="ECO:0000256" key="8">
    <source>
        <dbReference type="SAM" id="Phobius"/>
    </source>
</evidence>
<accession>A0A9J6PDH4</accession>
<comment type="caution">
    <text evidence="9">The sequence shown here is derived from an EMBL/GenBank/DDBJ whole genome shotgun (WGS) entry which is preliminary data.</text>
</comment>
<feature type="transmembrane region" description="Helical" evidence="8">
    <location>
        <begin position="298"/>
        <end position="319"/>
    </location>
</feature>
<evidence type="ECO:0000256" key="4">
    <source>
        <dbReference type="ARBA" id="ARBA00022544"/>
    </source>
</evidence>
<dbReference type="GO" id="GO:0009847">
    <property type="term" value="P:spore germination"/>
    <property type="evidence" value="ECO:0007669"/>
    <property type="project" value="InterPro"/>
</dbReference>
<dbReference type="AlphaFoldDB" id="A0A9J6PDH4"/>
<evidence type="ECO:0000256" key="2">
    <source>
        <dbReference type="ARBA" id="ARBA00007998"/>
    </source>
</evidence>
<evidence type="ECO:0000313" key="10">
    <source>
        <dbReference type="Proteomes" id="UP001056429"/>
    </source>
</evidence>
<keyword evidence="3" id="KW-0813">Transport</keyword>
<comment type="subcellular location">
    <subcellularLocation>
        <location evidence="1">Membrane</location>
        <topology evidence="1">Multi-pass membrane protein</topology>
    </subcellularLocation>
</comment>
<evidence type="ECO:0000256" key="1">
    <source>
        <dbReference type="ARBA" id="ARBA00004141"/>
    </source>
</evidence>
<dbReference type="Pfam" id="PF03845">
    <property type="entry name" value="Spore_permease"/>
    <property type="match status" value="1"/>
</dbReference>
<feature type="transmembrane region" description="Helical" evidence="8">
    <location>
        <begin position="255"/>
        <end position="277"/>
    </location>
</feature>
<dbReference type="InterPro" id="IPR004761">
    <property type="entry name" value="Spore_GerAB"/>
</dbReference>
<evidence type="ECO:0000256" key="6">
    <source>
        <dbReference type="ARBA" id="ARBA00022989"/>
    </source>
</evidence>
<comment type="similarity">
    <text evidence="2">Belongs to the amino acid-polyamine-organocation (APC) superfamily. Spore germination protein (SGP) (TC 2.A.3.9) family.</text>
</comment>
<feature type="transmembrane region" description="Helical" evidence="8">
    <location>
        <begin position="213"/>
        <end position="235"/>
    </location>
</feature>
<keyword evidence="5 8" id="KW-0812">Transmembrane</keyword>
<organism evidence="9 10">
    <name type="scientific">Oceanirhabdus seepicola</name>
    <dbReference type="NCBI Taxonomy" id="2828781"/>
    <lineage>
        <taxon>Bacteria</taxon>
        <taxon>Bacillati</taxon>
        <taxon>Bacillota</taxon>
        <taxon>Clostridia</taxon>
        <taxon>Eubacteriales</taxon>
        <taxon>Clostridiaceae</taxon>
        <taxon>Oceanirhabdus</taxon>
    </lineage>
</organism>
<dbReference type="PANTHER" id="PTHR34975">
    <property type="entry name" value="SPORE GERMINATION PROTEIN A2"/>
    <property type="match status" value="1"/>
</dbReference>
<proteinExistence type="inferred from homology"/>
<dbReference type="RefSeq" id="WP_250861733.1">
    <property type="nucleotide sequence ID" value="NZ_JAGSOJ010000006.1"/>
</dbReference>
<keyword evidence="4" id="KW-0309">Germination</keyword>
<reference evidence="9" key="2">
    <citation type="submission" date="2021-04" db="EMBL/GenBank/DDBJ databases">
        <authorList>
            <person name="Dong X."/>
        </authorList>
    </citation>
    <scope>NUCLEOTIDE SEQUENCE</scope>
    <source>
        <strain evidence="9">ZWT</strain>
    </source>
</reference>
<keyword evidence="7 8" id="KW-0472">Membrane</keyword>
<dbReference type="EMBL" id="JAGSOJ010000006">
    <property type="protein sequence ID" value="MCM1992568.1"/>
    <property type="molecule type" value="Genomic_DNA"/>
</dbReference>
<protein>
    <submittedName>
        <fullName evidence="9">Endospore germination permease</fullName>
    </submittedName>
</protein>